<feature type="region of interest" description="Disordered" evidence="1">
    <location>
        <begin position="1"/>
        <end position="35"/>
    </location>
</feature>
<dbReference type="SUPFAM" id="SSF56219">
    <property type="entry name" value="DNase I-like"/>
    <property type="match status" value="1"/>
</dbReference>
<dbReference type="InterPro" id="IPR036691">
    <property type="entry name" value="Endo/exonu/phosph_ase_sf"/>
</dbReference>
<proteinExistence type="predicted"/>
<feature type="compositionally biased region" description="Polar residues" evidence="1">
    <location>
        <begin position="18"/>
        <end position="35"/>
    </location>
</feature>
<evidence type="ECO:0000256" key="1">
    <source>
        <dbReference type="SAM" id="MobiDB-lite"/>
    </source>
</evidence>
<dbReference type="Gene3D" id="3.60.10.10">
    <property type="entry name" value="Endonuclease/exonuclease/phosphatase"/>
    <property type="match status" value="1"/>
</dbReference>
<sequence length="286" mass="32818">MQPTNWTWYPQRGPPTPVTMTNEPHSVPEQQTPTQYDDGKLKALVDTIAKRIEVAKKDVTYVFDSDSLNYTWRGPSNTRPSAIDLTMVSAELLGIMDWRVHEDNWGSDHFPVITSSRLGQAIHRPLYNEYLKLYTKSAGWWIFVSSVNEHIDELPKVTENSVLIAHEAFCTFLLLVAWAASWWTSECEEASRHRLTALCSYKAQSTLGNFLKLKRKQMYTCRVWSASKKSAWANFCQSLSLTTPSWHRIKRRTPNLPDDLVTKWIAYIAPDFAPSTSSFVLPSFRP</sequence>
<protein>
    <recommendedName>
        <fullName evidence="4">Endonuclease/exonuclease/phosphatase domain-containing protein</fullName>
    </recommendedName>
</protein>
<dbReference type="Proteomes" id="UP001159363">
    <property type="component" value="Chromosome 5"/>
</dbReference>
<reference evidence="2 3" key="1">
    <citation type="submission" date="2023-02" db="EMBL/GenBank/DDBJ databases">
        <title>LHISI_Scaffold_Assembly.</title>
        <authorList>
            <person name="Stuart O.P."/>
            <person name="Cleave R."/>
            <person name="Magrath M.J.L."/>
            <person name="Mikheyev A.S."/>
        </authorList>
    </citation>
    <scope>NUCLEOTIDE SEQUENCE [LARGE SCALE GENOMIC DNA]</scope>
    <source>
        <strain evidence="2">Daus_M_001</strain>
        <tissue evidence="2">Leg muscle</tissue>
    </source>
</reference>
<gene>
    <name evidence="2" type="ORF">PR048_016952</name>
</gene>
<evidence type="ECO:0000313" key="3">
    <source>
        <dbReference type="Proteomes" id="UP001159363"/>
    </source>
</evidence>
<accession>A0ABQ9H881</accession>
<organism evidence="2 3">
    <name type="scientific">Dryococelus australis</name>
    <dbReference type="NCBI Taxonomy" id="614101"/>
    <lineage>
        <taxon>Eukaryota</taxon>
        <taxon>Metazoa</taxon>
        <taxon>Ecdysozoa</taxon>
        <taxon>Arthropoda</taxon>
        <taxon>Hexapoda</taxon>
        <taxon>Insecta</taxon>
        <taxon>Pterygota</taxon>
        <taxon>Neoptera</taxon>
        <taxon>Polyneoptera</taxon>
        <taxon>Phasmatodea</taxon>
        <taxon>Verophasmatodea</taxon>
        <taxon>Anareolatae</taxon>
        <taxon>Phasmatidae</taxon>
        <taxon>Eurycanthinae</taxon>
        <taxon>Dryococelus</taxon>
    </lineage>
</organism>
<keyword evidence="3" id="KW-1185">Reference proteome</keyword>
<comment type="caution">
    <text evidence="2">The sequence shown here is derived from an EMBL/GenBank/DDBJ whole genome shotgun (WGS) entry which is preliminary data.</text>
</comment>
<evidence type="ECO:0000313" key="2">
    <source>
        <dbReference type="EMBL" id="KAJ8880482.1"/>
    </source>
</evidence>
<dbReference type="EMBL" id="JARBHB010000006">
    <property type="protein sequence ID" value="KAJ8880482.1"/>
    <property type="molecule type" value="Genomic_DNA"/>
</dbReference>
<name>A0ABQ9H881_9NEOP</name>
<evidence type="ECO:0008006" key="4">
    <source>
        <dbReference type="Google" id="ProtNLM"/>
    </source>
</evidence>